<name>A0A4Y7JXW5_PAPSO</name>
<organism evidence="1 2">
    <name type="scientific">Papaver somniferum</name>
    <name type="common">Opium poppy</name>
    <dbReference type="NCBI Taxonomy" id="3469"/>
    <lineage>
        <taxon>Eukaryota</taxon>
        <taxon>Viridiplantae</taxon>
        <taxon>Streptophyta</taxon>
        <taxon>Embryophyta</taxon>
        <taxon>Tracheophyta</taxon>
        <taxon>Spermatophyta</taxon>
        <taxon>Magnoliopsida</taxon>
        <taxon>Ranunculales</taxon>
        <taxon>Papaveraceae</taxon>
        <taxon>Papaveroideae</taxon>
        <taxon>Papaver</taxon>
    </lineage>
</organism>
<dbReference type="EMBL" id="CM010720">
    <property type="protein sequence ID" value="RZC64555.1"/>
    <property type="molecule type" value="Genomic_DNA"/>
</dbReference>
<evidence type="ECO:0000313" key="2">
    <source>
        <dbReference type="Proteomes" id="UP000316621"/>
    </source>
</evidence>
<accession>A0A4Y7JXW5</accession>
<dbReference type="Gramene" id="RZC64555">
    <property type="protein sequence ID" value="RZC64555"/>
    <property type="gene ID" value="C5167_008242"/>
</dbReference>
<proteinExistence type="predicted"/>
<gene>
    <name evidence="1" type="ORF">C5167_008242</name>
</gene>
<sequence length="123" mass="14144">MYGYEVESMGSVEDNKPTAVEKKWGDELMDSQIEDRFCQLKFQPYRKMFVTSKIACCAQEPSNGIRLCTVATKHCFDRDCVHLPVWGINQSMSSVVTYTILELSNHLSWPFLLDCYKGPSYNL</sequence>
<dbReference type="AlphaFoldDB" id="A0A4Y7JXW5"/>
<reference evidence="1 2" key="1">
    <citation type="journal article" date="2018" name="Science">
        <title>The opium poppy genome and morphinan production.</title>
        <authorList>
            <person name="Guo L."/>
            <person name="Winzer T."/>
            <person name="Yang X."/>
            <person name="Li Y."/>
            <person name="Ning Z."/>
            <person name="He Z."/>
            <person name="Teodor R."/>
            <person name="Lu Y."/>
            <person name="Bowser T.A."/>
            <person name="Graham I.A."/>
            <person name="Ye K."/>
        </authorList>
    </citation>
    <scope>NUCLEOTIDE SEQUENCE [LARGE SCALE GENOMIC DNA]</scope>
    <source>
        <strain evidence="2">cv. HN1</strain>
        <tissue evidence="1">Leaves</tissue>
    </source>
</reference>
<keyword evidence="2" id="KW-1185">Reference proteome</keyword>
<evidence type="ECO:0000313" key="1">
    <source>
        <dbReference type="EMBL" id="RZC64555.1"/>
    </source>
</evidence>
<dbReference type="Proteomes" id="UP000316621">
    <property type="component" value="Chromosome 6"/>
</dbReference>
<protein>
    <submittedName>
        <fullName evidence="1">Uncharacterized protein</fullName>
    </submittedName>
</protein>